<evidence type="ECO:0000256" key="8">
    <source>
        <dbReference type="SAM" id="MobiDB-lite"/>
    </source>
</evidence>
<reference evidence="9 10" key="1">
    <citation type="submission" date="2023-05" db="EMBL/GenBank/DDBJ databases">
        <title>A 100% complete, gapless, phased diploid assembly of the Scenedesmus obliquus UTEX 3031 genome.</title>
        <authorList>
            <person name="Biondi T.C."/>
            <person name="Hanschen E.R."/>
            <person name="Kwon T."/>
            <person name="Eng W."/>
            <person name="Kruse C.P.S."/>
            <person name="Koehler S.I."/>
            <person name="Kunde Y."/>
            <person name="Gleasner C.D."/>
            <person name="You Mak K.T."/>
            <person name="Polle J."/>
            <person name="Hovde B.T."/>
            <person name="Starkenburg S.R."/>
        </authorList>
    </citation>
    <scope>NUCLEOTIDE SEQUENCE [LARGE SCALE GENOMIC DNA]</scope>
    <source>
        <strain evidence="9 10">DOE0152z</strain>
    </source>
</reference>
<feature type="region of interest" description="Disordered" evidence="8">
    <location>
        <begin position="436"/>
        <end position="466"/>
    </location>
</feature>
<sequence length="822" mass="84942">MRRSRRSLSKASKAAAEPDFVSLLDDDEEGGGSRGAPGTAAAASAAAAACTAHDKPGNSPVEYAGEYALPSDDEAEQQQQQQQQQPKQRRRRKQQLQDDDEEDSIDAAHGETPPAISKRSGSKRPAANADAAPSAAAAAGNTATARQPQRKRAKAGGSAAPARKATAATGARAAAAAAGTKGSKQTTLHSKGFGALCFSATQQTGSQGAATASQAAAAAAPDAPSIPAEPAAAAAAAAASAGVQWADKHKPSTVEGLLVHKRKVAELQAWLQVYLDARQAGYCPTRVLLITGPTGCGKSATLRVLAESLGFEITEWNAPVPTLWQDYQYQAGAEEGGSGGSKGAGYSSYGSAAAGMTSKGLHKNMLAVLEAAGATYIHFNPITANTISTALHSIAAEEGFALDPDTADAIAQAAAGDLRNAIQSLQLLLLQQQPAPVQAGKRGKAMAPKRPRRTAKDPEAAAAADAAKRQVAGQVARDQHLSVYHAVGKLLHYKRQQPGEQQGEGAGSQQQQQQPAAAGSSKQEGDSDVELVDAAASQQEQQQANSRFWRPPLRINPEAIIQGSGLEALQVTSFLAENYPHFFAEAAMEQAAAAAAYLSDAGYMACHRSIVASSSAGFWDEDDAAATSLQASAAASTAARGLLYSNSHPAPSRWLPLKGPSCYLPERAAAANLQRLAESVQQLQDGLEQEGPVWQQAGLSLAGQLLHSGRQERAAQVLPYLQVLSRGQQRLWVQALLPRSWCHVWNGSLSEGQGSGSGMQAPPVRAALAAAVGSVLASSGGGVGMGTQQQQQQQQQQQHGLGAAGQAGGGGSSDEIDEIEDD</sequence>
<feature type="compositionally biased region" description="Basic residues" evidence="8">
    <location>
        <begin position="441"/>
        <end position="453"/>
    </location>
</feature>
<gene>
    <name evidence="9" type="ORF">OEZ85_012101</name>
</gene>
<feature type="compositionally biased region" description="Low complexity" evidence="8">
    <location>
        <begin position="125"/>
        <end position="145"/>
    </location>
</feature>
<dbReference type="PANTHER" id="PTHR12172">
    <property type="entry name" value="CELL CYCLE CHECKPOINT PROTEIN RAD17"/>
    <property type="match status" value="1"/>
</dbReference>
<organism evidence="9 10">
    <name type="scientific">Tetradesmus obliquus</name>
    <name type="common">Green alga</name>
    <name type="synonym">Acutodesmus obliquus</name>
    <dbReference type="NCBI Taxonomy" id="3088"/>
    <lineage>
        <taxon>Eukaryota</taxon>
        <taxon>Viridiplantae</taxon>
        <taxon>Chlorophyta</taxon>
        <taxon>core chlorophytes</taxon>
        <taxon>Chlorophyceae</taxon>
        <taxon>CS clade</taxon>
        <taxon>Sphaeropleales</taxon>
        <taxon>Scenedesmaceae</taxon>
        <taxon>Tetradesmus</taxon>
    </lineage>
</organism>
<evidence type="ECO:0000256" key="5">
    <source>
        <dbReference type="ARBA" id="ARBA00022840"/>
    </source>
</evidence>
<feature type="compositionally biased region" description="Low complexity" evidence="8">
    <location>
        <begin position="497"/>
        <end position="520"/>
    </location>
</feature>
<evidence type="ECO:0000256" key="6">
    <source>
        <dbReference type="ARBA" id="ARBA00023242"/>
    </source>
</evidence>
<dbReference type="SUPFAM" id="SSF52540">
    <property type="entry name" value="P-loop containing nucleoside triphosphate hydrolases"/>
    <property type="match status" value="1"/>
</dbReference>
<dbReference type="InterPro" id="IPR004582">
    <property type="entry name" value="Checkpoint_prot_Rad17_Rad24"/>
</dbReference>
<evidence type="ECO:0000256" key="7">
    <source>
        <dbReference type="ARBA" id="ARBA00023306"/>
    </source>
</evidence>
<feature type="compositionally biased region" description="Low complexity" evidence="8">
    <location>
        <begin position="77"/>
        <end position="86"/>
    </location>
</feature>
<feature type="compositionally biased region" description="Low complexity" evidence="8">
    <location>
        <begin position="155"/>
        <end position="166"/>
    </location>
</feature>
<keyword evidence="3" id="KW-0547">Nucleotide-binding</keyword>
<keyword evidence="7" id="KW-0131">Cell cycle</keyword>
<protein>
    <recommendedName>
        <fullName evidence="11">AAA+ ATPase domain-containing protein</fullName>
    </recommendedName>
</protein>
<comment type="similarity">
    <text evidence="2">Belongs to the rad17/RAD24 family.</text>
</comment>
<keyword evidence="10" id="KW-1185">Reference proteome</keyword>
<evidence type="ECO:0000313" key="9">
    <source>
        <dbReference type="EMBL" id="WIA12020.1"/>
    </source>
</evidence>
<dbReference type="PANTHER" id="PTHR12172:SF0">
    <property type="entry name" value="CELL CYCLE CHECKPOINT PROTEIN RAD17"/>
    <property type="match status" value="1"/>
</dbReference>
<dbReference type="InterPro" id="IPR027417">
    <property type="entry name" value="P-loop_NTPase"/>
</dbReference>
<accession>A0ABY8TSQ5</accession>
<dbReference type="EMBL" id="CP126210">
    <property type="protein sequence ID" value="WIA12020.1"/>
    <property type="molecule type" value="Genomic_DNA"/>
</dbReference>
<feature type="compositionally biased region" description="Low complexity" evidence="8">
    <location>
        <begin position="534"/>
        <end position="544"/>
    </location>
</feature>
<evidence type="ECO:0000256" key="4">
    <source>
        <dbReference type="ARBA" id="ARBA00022763"/>
    </source>
</evidence>
<feature type="compositionally biased region" description="Gly residues" evidence="8">
    <location>
        <begin position="802"/>
        <end position="812"/>
    </location>
</feature>
<proteinExistence type="inferred from homology"/>
<evidence type="ECO:0000313" key="10">
    <source>
        <dbReference type="Proteomes" id="UP001244341"/>
    </source>
</evidence>
<comment type="subcellular location">
    <subcellularLocation>
        <location evidence="1">Nucleus</location>
    </subcellularLocation>
</comment>
<feature type="compositionally biased region" description="Low complexity" evidence="8">
    <location>
        <begin position="786"/>
        <end position="801"/>
    </location>
</feature>
<evidence type="ECO:0000256" key="2">
    <source>
        <dbReference type="ARBA" id="ARBA00006168"/>
    </source>
</evidence>
<name>A0ABY8TSQ5_TETOB</name>
<feature type="region of interest" description="Disordered" evidence="8">
    <location>
        <begin position="781"/>
        <end position="822"/>
    </location>
</feature>
<dbReference type="Pfam" id="PF03215">
    <property type="entry name" value="Rad17"/>
    <property type="match status" value="1"/>
</dbReference>
<evidence type="ECO:0000256" key="3">
    <source>
        <dbReference type="ARBA" id="ARBA00022741"/>
    </source>
</evidence>
<dbReference type="Proteomes" id="UP001244341">
    <property type="component" value="Chromosome 3b"/>
</dbReference>
<dbReference type="Gene3D" id="1.10.8.60">
    <property type="match status" value="1"/>
</dbReference>
<keyword evidence="4" id="KW-0227">DNA damage</keyword>
<feature type="region of interest" description="Disordered" evidence="8">
    <location>
        <begin position="1"/>
        <end position="166"/>
    </location>
</feature>
<dbReference type="Gene3D" id="3.40.50.300">
    <property type="entry name" value="P-loop containing nucleotide triphosphate hydrolases"/>
    <property type="match status" value="1"/>
</dbReference>
<evidence type="ECO:0000256" key="1">
    <source>
        <dbReference type="ARBA" id="ARBA00004123"/>
    </source>
</evidence>
<evidence type="ECO:0008006" key="11">
    <source>
        <dbReference type="Google" id="ProtNLM"/>
    </source>
</evidence>
<keyword evidence="5" id="KW-0067">ATP-binding</keyword>
<feature type="region of interest" description="Disordered" evidence="8">
    <location>
        <begin position="497"/>
        <end position="549"/>
    </location>
</feature>
<feature type="compositionally biased region" description="Low complexity" evidence="8">
    <location>
        <begin position="36"/>
        <end position="51"/>
    </location>
</feature>
<keyword evidence="6" id="KW-0539">Nucleus</keyword>